<gene>
    <name evidence="2" type="ORF">MNBD_NITROSPINAE01-395</name>
</gene>
<dbReference type="GO" id="GO:0005737">
    <property type="term" value="C:cytoplasm"/>
    <property type="evidence" value="ECO:0007669"/>
    <property type="project" value="TreeGrafter"/>
</dbReference>
<organism evidence="2">
    <name type="scientific">hydrothermal vent metagenome</name>
    <dbReference type="NCBI Taxonomy" id="652676"/>
    <lineage>
        <taxon>unclassified sequences</taxon>
        <taxon>metagenomes</taxon>
        <taxon>ecological metagenomes</taxon>
    </lineage>
</organism>
<name>A0A3B1C2Y8_9ZZZZ</name>
<dbReference type="GO" id="GO:0016740">
    <property type="term" value="F:transferase activity"/>
    <property type="evidence" value="ECO:0007669"/>
    <property type="project" value="UniProtKB-KW"/>
</dbReference>
<protein>
    <submittedName>
        <fullName evidence="2">Glutathione synthase/Ribosomal protein S6 modification enzyme (Glutaminyl transferase)-like</fullName>
    </submittedName>
</protein>
<dbReference type="GO" id="GO:0016879">
    <property type="term" value="F:ligase activity, forming carbon-nitrogen bonds"/>
    <property type="evidence" value="ECO:0007669"/>
    <property type="project" value="TreeGrafter"/>
</dbReference>
<evidence type="ECO:0000259" key="1">
    <source>
        <dbReference type="PROSITE" id="PS50975"/>
    </source>
</evidence>
<dbReference type="Gene3D" id="3.40.50.20">
    <property type="match status" value="1"/>
</dbReference>
<sequence length="293" mass="32352">MKKIGVVGIENSWSSEKLAEEVNRQTGFRLLIDMAKIRFELSEGKVFYQGTDLSSLDGIIIKKIGPEYSPDLLDRLEILRFLNVQGLKIFSGPNSILRLLDRLNCTVSLKLGGIPIPATVVTEGIEEAINAVEQFGVAILKPLYTSKARGMMVIHAGGSARQEVEQFKNAGNPIMYIQKMVDIPGKDLGVVFLGGKYVATYSRCRHKDSWNTTTNNGGKYRHYDPPKETIELAHKAQALFDLDFTCVDIVETEDGPLVFEVSAFGGFRGLLEANGIDAAALYTQHVLEKLKNA</sequence>
<dbReference type="GO" id="GO:0046872">
    <property type="term" value="F:metal ion binding"/>
    <property type="evidence" value="ECO:0007669"/>
    <property type="project" value="InterPro"/>
</dbReference>
<reference evidence="2" key="1">
    <citation type="submission" date="2018-06" db="EMBL/GenBank/DDBJ databases">
        <authorList>
            <person name="Zhirakovskaya E."/>
        </authorList>
    </citation>
    <scope>NUCLEOTIDE SEQUENCE</scope>
</reference>
<keyword evidence="2" id="KW-0808">Transferase</keyword>
<dbReference type="SUPFAM" id="SSF56059">
    <property type="entry name" value="Glutathione synthetase ATP-binding domain-like"/>
    <property type="match status" value="1"/>
</dbReference>
<feature type="domain" description="ATP-grasp" evidence="1">
    <location>
        <begin position="106"/>
        <end position="287"/>
    </location>
</feature>
<dbReference type="InterPro" id="IPR013651">
    <property type="entry name" value="ATP-grasp_RimK-type"/>
</dbReference>
<evidence type="ECO:0000313" key="2">
    <source>
        <dbReference type="EMBL" id="VAX18384.1"/>
    </source>
</evidence>
<dbReference type="PANTHER" id="PTHR21621:SF0">
    <property type="entry name" value="BETA-CITRYLGLUTAMATE SYNTHASE B-RELATED"/>
    <property type="match status" value="1"/>
</dbReference>
<dbReference type="GO" id="GO:0005524">
    <property type="term" value="F:ATP binding"/>
    <property type="evidence" value="ECO:0007669"/>
    <property type="project" value="InterPro"/>
</dbReference>
<dbReference type="InterPro" id="IPR027592">
    <property type="entry name" value="ATP-grasp_GAK"/>
</dbReference>
<dbReference type="PANTHER" id="PTHR21621">
    <property type="entry name" value="RIBOSOMAL PROTEIN S6 MODIFICATION PROTEIN"/>
    <property type="match status" value="1"/>
</dbReference>
<dbReference type="Pfam" id="PF08443">
    <property type="entry name" value="RimK"/>
    <property type="match status" value="1"/>
</dbReference>
<proteinExistence type="predicted"/>
<dbReference type="NCBIfam" id="TIGR04356">
    <property type="entry name" value="grasp_GAK"/>
    <property type="match status" value="1"/>
</dbReference>
<accession>A0A3B1C2Y8</accession>
<dbReference type="Gene3D" id="3.30.470.20">
    <property type="entry name" value="ATP-grasp fold, B domain"/>
    <property type="match status" value="1"/>
</dbReference>
<dbReference type="PROSITE" id="PS50975">
    <property type="entry name" value="ATP_GRASP"/>
    <property type="match status" value="1"/>
</dbReference>
<dbReference type="InterPro" id="IPR011761">
    <property type="entry name" value="ATP-grasp"/>
</dbReference>
<dbReference type="EMBL" id="UOGC01000069">
    <property type="protein sequence ID" value="VAX18384.1"/>
    <property type="molecule type" value="Genomic_DNA"/>
</dbReference>
<dbReference type="AlphaFoldDB" id="A0A3B1C2Y8"/>